<evidence type="ECO:0000313" key="2">
    <source>
        <dbReference type="Proteomes" id="UP001367508"/>
    </source>
</evidence>
<evidence type="ECO:0000313" key="1">
    <source>
        <dbReference type="EMBL" id="KAK7298446.1"/>
    </source>
</evidence>
<gene>
    <name evidence="1" type="ORF">VNO77_46906</name>
</gene>
<protein>
    <submittedName>
        <fullName evidence="1">Uncharacterized protein</fullName>
    </submittedName>
</protein>
<keyword evidence="2" id="KW-1185">Reference proteome</keyword>
<organism evidence="1 2">
    <name type="scientific">Canavalia gladiata</name>
    <name type="common">Sword bean</name>
    <name type="synonym">Dolichos gladiatus</name>
    <dbReference type="NCBI Taxonomy" id="3824"/>
    <lineage>
        <taxon>Eukaryota</taxon>
        <taxon>Viridiplantae</taxon>
        <taxon>Streptophyta</taxon>
        <taxon>Embryophyta</taxon>
        <taxon>Tracheophyta</taxon>
        <taxon>Spermatophyta</taxon>
        <taxon>Magnoliopsida</taxon>
        <taxon>eudicotyledons</taxon>
        <taxon>Gunneridae</taxon>
        <taxon>Pentapetalae</taxon>
        <taxon>rosids</taxon>
        <taxon>fabids</taxon>
        <taxon>Fabales</taxon>
        <taxon>Fabaceae</taxon>
        <taxon>Papilionoideae</taxon>
        <taxon>50 kb inversion clade</taxon>
        <taxon>NPAAA clade</taxon>
        <taxon>indigoferoid/millettioid clade</taxon>
        <taxon>Phaseoleae</taxon>
        <taxon>Canavalia</taxon>
    </lineage>
</organism>
<sequence length="335" mass="37974">MVWLSNSRLRLRGSYSCTKGGERSIRFGLLRKNITSPMSKVLIISTLRTGPLESSISDTELVILDISFSSSLSRRLSCPSLESLSVGDHYSDLSYLALRPILWLQPYCRIGATVLGATIDFPIRIKVMATISFSWPLRHIHMPLLGNSFKQQFRSDRRKLRAYTPAPGEQVPPQQLYSKSLSLATLSFVSDLSRFPSLASSKKSLFPLLEATTSSNLNKEQKAGEATDLKELLLETYSTGITSRVERKVTHKKCSRRTVVLINQSLRWPIPILSPISLDKRKTIPYFRLRWFGLRVVLLSLLTRWFVSSSFAYAVDQVLLTEKPTFNEEYGRFST</sequence>
<proteinExistence type="predicted"/>
<accession>A0AAN9PHB2</accession>
<dbReference type="AlphaFoldDB" id="A0AAN9PHB2"/>
<comment type="caution">
    <text evidence="1">The sequence shown here is derived from an EMBL/GenBank/DDBJ whole genome shotgun (WGS) entry which is preliminary data.</text>
</comment>
<name>A0AAN9PHB2_CANGL</name>
<reference evidence="1 2" key="1">
    <citation type="submission" date="2024-01" db="EMBL/GenBank/DDBJ databases">
        <title>The genomes of 5 underutilized Papilionoideae crops provide insights into root nodulation and disease resistanc.</title>
        <authorList>
            <person name="Jiang F."/>
        </authorList>
    </citation>
    <scope>NUCLEOTIDE SEQUENCE [LARGE SCALE GENOMIC DNA]</scope>
    <source>
        <strain evidence="1">LVBAO_FW01</strain>
        <tissue evidence="1">Leaves</tissue>
    </source>
</reference>
<dbReference type="Proteomes" id="UP001367508">
    <property type="component" value="Unassembled WGS sequence"/>
</dbReference>
<dbReference type="EMBL" id="JAYMYQ010000028">
    <property type="protein sequence ID" value="KAK7298446.1"/>
    <property type="molecule type" value="Genomic_DNA"/>
</dbReference>